<accession>A0A3N3DXB6</accession>
<dbReference type="RefSeq" id="WP_123782726.1">
    <property type="nucleotide sequence ID" value="NZ_RKIK01000051.1"/>
</dbReference>
<dbReference type="GO" id="GO:0043565">
    <property type="term" value="F:sequence-specific DNA binding"/>
    <property type="evidence" value="ECO:0007669"/>
    <property type="project" value="InterPro"/>
</dbReference>
<evidence type="ECO:0000256" key="2">
    <source>
        <dbReference type="ARBA" id="ARBA00023125"/>
    </source>
</evidence>
<dbReference type="Gene3D" id="1.10.10.60">
    <property type="entry name" value="Homeodomain-like"/>
    <property type="match status" value="1"/>
</dbReference>
<dbReference type="Proteomes" id="UP000278792">
    <property type="component" value="Unassembled WGS sequence"/>
</dbReference>
<evidence type="ECO:0000313" key="5">
    <source>
        <dbReference type="EMBL" id="ROV59133.1"/>
    </source>
</evidence>
<protein>
    <submittedName>
        <fullName evidence="5">AraC family transcriptional regulator</fullName>
    </submittedName>
</protein>
<dbReference type="SUPFAM" id="SSF46689">
    <property type="entry name" value="Homeodomain-like"/>
    <property type="match status" value="1"/>
</dbReference>
<dbReference type="Pfam" id="PF12833">
    <property type="entry name" value="HTH_18"/>
    <property type="match status" value="1"/>
</dbReference>
<dbReference type="InterPro" id="IPR009057">
    <property type="entry name" value="Homeodomain-like_sf"/>
</dbReference>
<evidence type="ECO:0000256" key="1">
    <source>
        <dbReference type="ARBA" id="ARBA00023015"/>
    </source>
</evidence>
<keyword evidence="1" id="KW-0805">Transcription regulation</keyword>
<dbReference type="AlphaFoldDB" id="A0A3N3DXB6"/>
<evidence type="ECO:0000313" key="6">
    <source>
        <dbReference type="Proteomes" id="UP000278792"/>
    </source>
</evidence>
<dbReference type="InterPro" id="IPR018060">
    <property type="entry name" value="HTH_AraC"/>
</dbReference>
<sequence length="277" mass="32192">MKAWKQPLAGYEWLIHQVWYLEVEEGEVIEPKPHLIPNVRAHLLFTHEQQAYSYDNGDSILSGRGNHLLTATDKLLLLDDHPPLKRIGITFHPEALYCLNQTVVQHTNQCQWFDWLSPLFDAKFQQMLWDSSGEPASLLTCVKQHFDSLMIRPSQDKAFLLVQKAVALIDTQLESLQELEVEKLADLCACSRRTLERSFKLVAGLSIKQYLQMMRLELMILSIYQQQSDIDWTELSQQFGFSDQSHLIRTLKQQLGKTPTKYLKQRDLTIDIYGDFE</sequence>
<evidence type="ECO:0000259" key="4">
    <source>
        <dbReference type="PROSITE" id="PS01124"/>
    </source>
</evidence>
<dbReference type="GO" id="GO:0003700">
    <property type="term" value="F:DNA-binding transcription factor activity"/>
    <property type="evidence" value="ECO:0007669"/>
    <property type="project" value="InterPro"/>
</dbReference>
<comment type="caution">
    <text evidence="5">The sequence shown here is derived from an EMBL/GenBank/DDBJ whole genome shotgun (WGS) entry which is preliminary data.</text>
</comment>
<reference evidence="5 6" key="1">
    <citation type="submission" date="2018-11" db="EMBL/GenBank/DDBJ databases">
        <title>Vibrio ponticus strain CAIM 1751 pathogenic for the snapper Lutjanus guttatus.</title>
        <authorList>
            <person name="Soto-Rodriguez S."/>
            <person name="Lozano-Olvera R."/>
            <person name="Gomez-Gil B."/>
        </authorList>
    </citation>
    <scope>NUCLEOTIDE SEQUENCE [LARGE SCALE GENOMIC DNA]</scope>
    <source>
        <strain evidence="5 6">CAIM 1751</strain>
    </source>
</reference>
<dbReference type="SMART" id="SM00342">
    <property type="entry name" value="HTH_ARAC"/>
    <property type="match status" value="1"/>
</dbReference>
<feature type="domain" description="HTH araC/xylS-type" evidence="4">
    <location>
        <begin position="163"/>
        <end position="265"/>
    </location>
</feature>
<dbReference type="PROSITE" id="PS01124">
    <property type="entry name" value="HTH_ARAC_FAMILY_2"/>
    <property type="match status" value="1"/>
</dbReference>
<evidence type="ECO:0000256" key="3">
    <source>
        <dbReference type="ARBA" id="ARBA00023163"/>
    </source>
</evidence>
<organism evidence="5 6">
    <name type="scientific">Vibrio ponticus</name>
    <dbReference type="NCBI Taxonomy" id="265668"/>
    <lineage>
        <taxon>Bacteria</taxon>
        <taxon>Pseudomonadati</taxon>
        <taxon>Pseudomonadota</taxon>
        <taxon>Gammaproteobacteria</taxon>
        <taxon>Vibrionales</taxon>
        <taxon>Vibrionaceae</taxon>
        <taxon>Vibrio</taxon>
    </lineage>
</organism>
<dbReference type="InterPro" id="IPR050204">
    <property type="entry name" value="AraC_XylS_family_regulators"/>
</dbReference>
<name>A0A3N3DXB6_9VIBR</name>
<dbReference type="PANTHER" id="PTHR46796:SF13">
    <property type="entry name" value="HTH-TYPE TRANSCRIPTIONAL ACTIVATOR RHAS"/>
    <property type="match status" value="1"/>
</dbReference>
<dbReference type="EMBL" id="RKIK01000051">
    <property type="protein sequence ID" value="ROV59133.1"/>
    <property type="molecule type" value="Genomic_DNA"/>
</dbReference>
<keyword evidence="2" id="KW-0238">DNA-binding</keyword>
<proteinExistence type="predicted"/>
<keyword evidence="3" id="KW-0804">Transcription</keyword>
<gene>
    <name evidence="5" type="ORF">EGH82_15155</name>
</gene>
<dbReference type="PANTHER" id="PTHR46796">
    <property type="entry name" value="HTH-TYPE TRANSCRIPTIONAL ACTIVATOR RHAS-RELATED"/>
    <property type="match status" value="1"/>
</dbReference>